<name>A0A9Q9EQ24_9PEZI</name>
<keyword evidence="7" id="KW-1185">Reference proteome</keyword>
<keyword evidence="3 4" id="KW-0833">Ubl conjugation pathway</keyword>
<organism evidence="6 7">
    <name type="scientific">Septoria linicola</name>
    <dbReference type="NCBI Taxonomy" id="215465"/>
    <lineage>
        <taxon>Eukaryota</taxon>
        <taxon>Fungi</taxon>
        <taxon>Dikarya</taxon>
        <taxon>Ascomycota</taxon>
        <taxon>Pezizomycotina</taxon>
        <taxon>Dothideomycetes</taxon>
        <taxon>Dothideomycetidae</taxon>
        <taxon>Mycosphaerellales</taxon>
        <taxon>Mycosphaerellaceae</taxon>
        <taxon>Septoria</taxon>
    </lineage>
</organism>
<comment type="similarity">
    <text evidence="2 4">Belongs to the ubiquitin-activating E1 family. ULA1 subfamily.</text>
</comment>
<reference evidence="6" key="1">
    <citation type="submission" date="2022-06" db="EMBL/GenBank/DDBJ databases">
        <title>Complete genome sequences of two strains of the flax pathogen Septoria linicola.</title>
        <authorList>
            <person name="Lapalu N."/>
            <person name="Simon A."/>
            <person name="Demenou B."/>
            <person name="Paumier D."/>
            <person name="Guillot M.-P."/>
            <person name="Gout L."/>
            <person name="Valade R."/>
        </authorList>
    </citation>
    <scope>NUCLEOTIDE SEQUENCE</scope>
    <source>
        <strain evidence="6">SE15195</strain>
    </source>
</reference>
<dbReference type="InterPro" id="IPR045886">
    <property type="entry name" value="ThiF/MoeB/HesA"/>
</dbReference>
<comment type="function">
    <text evidence="4">Regulatory subunit of the dimeric UBA3-ULA1 E1 enzyme.</text>
</comment>
<evidence type="ECO:0000313" key="6">
    <source>
        <dbReference type="EMBL" id="USW57108.1"/>
    </source>
</evidence>
<dbReference type="PANTHER" id="PTHR10953:SF29">
    <property type="entry name" value="NEDD8-ACTIVATING ENZYME E1 REGULATORY SUBUNIT"/>
    <property type="match status" value="1"/>
</dbReference>
<dbReference type="GO" id="GO:0019781">
    <property type="term" value="F:NEDD8 activating enzyme activity"/>
    <property type="evidence" value="ECO:0007669"/>
    <property type="project" value="UniProtKB-UniRule"/>
</dbReference>
<dbReference type="PIRSF" id="PIRSF039099">
    <property type="entry name" value="APP-BP1"/>
    <property type="match status" value="1"/>
</dbReference>
<evidence type="ECO:0000259" key="5">
    <source>
        <dbReference type="Pfam" id="PF00899"/>
    </source>
</evidence>
<dbReference type="Proteomes" id="UP001056384">
    <property type="component" value="Chromosome 9"/>
</dbReference>
<dbReference type="OrthoDB" id="1708823at2759"/>
<comment type="pathway">
    <text evidence="1 4">Protein modification; protein neddylation.</text>
</comment>
<dbReference type="GO" id="GO:0005737">
    <property type="term" value="C:cytoplasm"/>
    <property type="evidence" value="ECO:0007669"/>
    <property type="project" value="TreeGrafter"/>
</dbReference>
<dbReference type="SUPFAM" id="SSF69572">
    <property type="entry name" value="Activating enzymes of the ubiquitin-like proteins"/>
    <property type="match status" value="1"/>
</dbReference>
<evidence type="ECO:0000256" key="1">
    <source>
        <dbReference type="ARBA" id="ARBA00005032"/>
    </source>
</evidence>
<sequence length="569" mass="62452">MANGTPTEVPPPLQDIPTAKEKKYDRQLRLWGAGGQIALEETNILLINNGPGVTGVETLKNLVLPGIGNFTILDSAIVSQADLGVNFFLEDASLGKFRAEETVKYLEELNPDAKGHAITEPIASWAVKDKIFTPYTLVLIAAPLDPAMLATIQDHVHALQIPTFYIHSLGFYIHFSLYLPPAFPIVDTHPDPTAMTDLRLVKPWPALIDFAKQQTANMDKMNGEEFAHIPYVCLLLHYLEQWKATNDGKLPESYKEKTAFRDLVRSGSPSEENFDEACAAVLKSLNPPTVPSAVREILGSAESQSLTPTSAPFWLIANAVNQFYQKHGQLPLPGAVPDMKARSNTYIELQNIYKAKARDDAAEVLATVRSLEKTSQRASTLPPIDDKEVELFCKGAAHISMVRGRTFKVVQSDTPITFNDRAKFVYNNLTNPESLVGLYIAFLAWDEFSATHTSSLSGGEALRVAGSNDTEWESDASKLTGIAHKIIDSVISEAGSRIEDPEYTQVKDKVGNYCQELARAGGAELHNIASLSGGLIAQEVIKVITKQYVPIDNTCVYDGITSRTWVGRI</sequence>
<dbReference type="InterPro" id="IPR000594">
    <property type="entry name" value="ThiF_NAD_FAD-bd"/>
</dbReference>
<gene>
    <name evidence="6" type="ORF">Slin15195_G104270</name>
</gene>
<dbReference type="Pfam" id="PF00899">
    <property type="entry name" value="ThiF"/>
    <property type="match status" value="1"/>
</dbReference>
<dbReference type="InterPro" id="IPR030667">
    <property type="entry name" value="APP-BP1"/>
</dbReference>
<dbReference type="InterPro" id="IPR035985">
    <property type="entry name" value="Ubiquitin-activating_enz"/>
</dbReference>
<dbReference type="EMBL" id="CP099426">
    <property type="protein sequence ID" value="USW57108.1"/>
    <property type="molecule type" value="Genomic_DNA"/>
</dbReference>
<proteinExistence type="inferred from homology"/>
<feature type="domain" description="THIF-type NAD/FAD binding fold" evidence="5">
    <location>
        <begin position="24"/>
        <end position="560"/>
    </location>
</feature>
<dbReference type="Gene3D" id="3.40.50.720">
    <property type="entry name" value="NAD(P)-binding Rossmann-like Domain"/>
    <property type="match status" value="2"/>
</dbReference>
<accession>A0A9Q9EQ24</accession>
<dbReference type="AlphaFoldDB" id="A0A9Q9EQ24"/>
<evidence type="ECO:0000256" key="4">
    <source>
        <dbReference type="PIRNR" id="PIRNR039099"/>
    </source>
</evidence>
<evidence type="ECO:0000313" key="7">
    <source>
        <dbReference type="Proteomes" id="UP001056384"/>
    </source>
</evidence>
<evidence type="ECO:0000256" key="2">
    <source>
        <dbReference type="ARBA" id="ARBA00006868"/>
    </source>
</evidence>
<evidence type="ECO:0000256" key="3">
    <source>
        <dbReference type="ARBA" id="ARBA00022786"/>
    </source>
</evidence>
<dbReference type="GO" id="GO:0045116">
    <property type="term" value="P:protein neddylation"/>
    <property type="evidence" value="ECO:0007669"/>
    <property type="project" value="UniProtKB-UniRule"/>
</dbReference>
<protein>
    <recommendedName>
        <fullName evidence="4">NEDD8-activating enzyme E1 regulatory subunit</fullName>
    </recommendedName>
</protein>
<dbReference type="PANTHER" id="PTHR10953">
    <property type="entry name" value="UBIQUITIN-ACTIVATING ENZYME E1"/>
    <property type="match status" value="1"/>
</dbReference>